<evidence type="ECO:0000256" key="3">
    <source>
        <dbReference type="ARBA" id="ARBA00022729"/>
    </source>
</evidence>
<accession>A0A4U1F4E9</accession>
<dbReference type="PROSITE" id="PS51328">
    <property type="entry name" value="L_LECTIN_LIKE"/>
    <property type="match status" value="1"/>
</dbReference>
<dbReference type="Proteomes" id="UP000308365">
    <property type="component" value="Unassembled WGS sequence"/>
</dbReference>
<dbReference type="AlphaFoldDB" id="A0A4U1F4E9"/>
<dbReference type="GO" id="GO:0030134">
    <property type="term" value="C:COPII-coated ER to Golgi transport vesicle"/>
    <property type="evidence" value="ECO:0007669"/>
    <property type="project" value="TreeGrafter"/>
</dbReference>
<evidence type="ECO:0000256" key="4">
    <source>
        <dbReference type="ARBA" id="ARBA00022989"/>
    </source>
</evidence>
<keyword evidence="3" id="KW-0732">Signal</keyword>
<dbReference type="GO" id="GO:0005789">
    <property type="term" value="C:endoplasmic reticulum membrane"/>
    <property type="evidence" value="ECO:0007669"/>
    <property type="project" value="TreeGrafter"/>
</dbReference>
<evidence type="ECO:0000313" key="7">
    <source>
        <dbReference type="EMBL" id="TKC44212.1"/>
    </source>
</evidence>
<comment type="subcellular location">
    <subcellularLocation>
        <location evidence="1">Membrane</location>
        <topology evidence="1">Single-pass type I membrane protein</topology>
    </subcellularLocation>
</comment>
<reference evidence="8" key="1">
    <citation type="journal article" date="2019" name="IScience">
        <title>Narwhal Genome Reveals Long-Term Low Genetic Diversity despite Current Large Abundance Size.</title>
        <authorList>
            <person name="Westbury M.V."/>
            <person name="Petersen B."/>
            <person name="Garde E."/>
            <person name="Heide-Jorgensen M.P."/>
            <person name="Lorenzen E.D."/>
        </authorList>
    </citation>
    <scope>NUCLEOTIDE SEQUENCE [LARGE SCALE GENOMIC DNA]</scope>
</reference>
<proteinExistence type="predicted"/>
<dbReference type="Gene3D" id="2.60.120.200">
    <property type="match status" value="1"/>
</dbReference>
<evidence type="ECO:0000256" key="5">
    <source>
        <dbReference type="ARBA" id="ARBA00023136"/>
    </source>
</evidence>
<dbReference type="InterPro" id="IPR051136">
    <property type="entry name" value="Intracellular_Lectin-GPT"/>
</dbReference>
<feature type="domain" description="L-type lectin-like" evidence="6">
    <location>
        <begin position="125"/>
        <end position="255"/>
    </location>
</feature>
<evidence type="ECO:0000256" key="2">
    <source>
        <dbReference type="ARBA" id="ARBA00022692"/>
    </source>
</evidence>
<dbReference type="GO" id="GO:0005793">
    <property type="term" value="C:endoplasmic reticulum-Golgi intermediate compartment"/>
    <property type="evidence" value="ECO:0007669"/>
    <property type="project" value="TreeGrafter"/>
</dbReference>
<dbReference type="InterPro" id="IPR005052">
    <property type="entry name" value="Lectin_leg"/>
</dbReference>
<dbReference type="InterPro" id="IPR013320">
    <property type="entry name" value="ConA-like_dom_sf"/>
</dbReference>
<name>A0A4U1F4E9_MONMO</name>
<keyword evidence="4" id="KW-1133">Transmembrane helix</keyword>
<dbReference type="Pfam" id="PF03388">
    <property type="entry name" value="Lectin_leg-like"/>
    <property type="match status" value="1"/>
</dbReference>
<dbReference type="GO" id="GO:0005537">
    <property type="term" value="F:D-mannose binding"/>
    <property type="evidence" value="ECO:0007669"/>
    <property type="project" value="TreeGrafter"/>
</dbReference>
<dbReference type="EMBL" id="RWIC01000410">
    <property type="protein sequence ID" value="TKC44212.1"/>
    <property type="molecule type" value="Genomic_DNA"/>
</dbReference>
<keyword evidence="5" id="KW-0472">Membrane</keyword>
<dbReference type="SUPFAM" id="SSF49899">
    <property type="entry name" value="Concanavalin A-like lectins/glucanases"/>
    <property type="match status" value="1"/>
</dbReference>
<evidence type="ECO:0000313" key="8">
    <source>
        <dbReference type="Proteomes" id="UP000308365"/>
    </source>
</evidence>
<organism evidence="7 8">
    <name type="scientific">Monodon monoceros</name>
    <name type="common">Narwhal</name>
    <name type="synonym">Ceratodon monodon</name>
    <dbReference type="NCBI Taxonomy" id="40151"/>
    <lineage>
        <taxon>Eukaryota</taxon>
        <taxon>Metazoa</taxon>
        <taxon>Chordata</taxon>
        <taxon>Craniata</taxon>
        <taxon>Vertebrata</taxon>
        <taxon>Euteleostomi</taxon>
        <taxon>Mammalia</taxon>
        <taxon>Eutheria</taxon>
        <taxon>Laurasiatheria</taxon>
        <taxon>Artiodactyla</taxon>
        <taxon>Whippomorpha</taxon>
        <taxon>Cetacea</taxon>
        <taxon>Odontoceti</taxon>
        <taxon>Monodontidae</taxon>
        <taxon>Monodon</taxon>
    </lineage>
</organism>
<dbReference type="GO" id="GO:0006888">
    <property type="term" value="P:endoplasmic reticulum to Golgi vesicle-mediated transport"/>
    <property type="evidence" value="ECO:0007669"/>
    <property type="project" value="TreeGrafter"/>
</dbReference>
<sequence length="255" mass="28236">MAWTTGRAFDEGKAVGKMAAALQHSGWWQLWWRRLSARDGSRMLLLLLLLGSGQGPRQVRAGQTFEYLKREHSLSKPYQGEAPGARWSCLGRASGPELVRRGGGGEGLHGPEDAAGCGWGHRGLSLCLGATENELIYFLSVGVGTSSSSLWNLMGNAMVMTQYIRLTPDMQSKQGALWNRVPCFLRDWELQVHFKIHGQGKKNLHGDGLAIWYTKDRMQPGPVFGNMDKFVGLGVFVDTYPNEEKQQEVMASVRA</sequence>
<dbReference type="PANTHER" id="PTHR12223">
    <property type="entry name" value="VESICULAR MANNOSE-BINDING LECTIN"/>
    <property type="match status" value="1"/>
</dbReference>
<keyword evidence="2" id="KW-0812">Transmembrane</keyword>
<dbReference type="GO" id="GO:0000139">
    <property type="term" value="C:Golgi membrane"/>
    <property type="evidence" value="ECO:0007669"/>
    <property type="project" value="TreeGrafter"/>
</dbReference>
<dbReference type="PANTHER" id="PTHR12223:SF20">
    <property type="entry name" value="VIP36-LIKE PROTEIN"/>
    <property type="match status" value="1"/>
</dbReference>
<gene>
    <name evidence="7" type="ORF">EI555_018811</name>
</gene>
<evidence type="ECO:0000259" key="6">
    <source>
        <dbReference type="PROSITE" id="PS51328"/>
    </source>
</evidence>
<evidence type="ECO:0000256" key="1">
    <source>
        <dbReference type="ARBA" id="ARBA00004479"/>
    </source>
</evidence>
<protein>
    <recommendedName>
        <fullName evidence="6">L-type lectin-like domain-containing protein</fullName>
    </recommendedName>
</protein>
<comment type="caution">
    <text evidence="7">The sequence shown here is derived from an EMBL/GenBank/DDBJ whole genome shotgun (WGS) entry which is preliminary data.</text>
</comment>